<protein>
    <recommendedName>
        <fullName evidence="3">DUF1684 domain-containing protein</fullName>
    </recommendedName>
</protein>
<comment type="caution">
    <text evidence="1">The sequence shown here is derived from an EMBL/GenBank/DDBJ whole genome shotgun (WGS) entry which is preliminary data.</text>
</comment>
<gene>
    <name evidence="1" type="ORF">GCM10023167_11250</name>
</gene>
<dbReference type="PANTHER" id="PTHR41913">
    <property type="entry name" value="DUF1684 DOMAIN-CONTAINING PROTEIN"/>
    <property type="match status" value="1"/>
</dbReference>
<dbReference type="EMBL" id="BAABGL010000004">
    <property type="protein sequence ID" value="GAA4387384.1"/>
    <property type="molecule type" value="Genomic_DNA"/>
</dbReference>
<dbReference type="Proteomes" id="UP001500642">
    <property type="component" value="Unassembled WGS sequence"/>
</dbReference>
<name>A0ABP8J9R1_9MICO</name>
<proteinExistence type="predicted"/>
<dbReference type="Gene3D" id="3.40.50.880">
    <property type="match status" value="1"/>
</dbReference>
<accession>A0ABP8J9R1</accession>
<dbReference type="InterPro" id="IPR029062">
    <property type="entry name" value="Class_I_gatase-like"/>
</dbReference>
<evidence type="ECO:0008006" key="3">
    <source>
        <dbReference type="Google" id="ProtNLM"/>
    </source>
</evidence>
<organism evidence="1 2">
    <name type="scientific">Brevibacterium pityocampae</name>
    <dbReference type="NCBI Taxonomy" id="506594"/>
    <lineage>
        <taxon>Bacteria</taxon>
        <taxon>Bacillati</taxon>
        <taxon>Actinomycetota</taxon>
        <taxon>Actinomycetes</taxon>
        <taxon>Micrococcales</taxon>
        <taxon>Brevibacteriaceae</taxon>
        <taxon>Brevibacterium</taxon>
    </lineage>
</organism>
<dbReference type="PANTHER" id="PTHR41913:SF1">
    <property type="entry name" value="DUF1684 DOMAIN-CONTAINING PROTEIN"/>
    <property type="match status" value="1"/>
</dbReference>
<evidence type="ECO:0000313" key="1">
    <source>
        <dbReference type="EMBL" id="GAA4387384.1"/>
    </source>
</evidence>
<dbReference type="InterPro" id="IPR012467">
    <property type="entry name" value="DUF1684"/>
</dbReference>
<evidence type="ECO:0000313" key="2">
    <source>
        <dbReference type="Proteomes" id="UP001500642"/>
    </source>
</evidence>
<sequence length="467" mass="50423">MDQYTAEWHEWHDARLSALATPFGWLSLTGLTWLDEGETTAWEGGPGTFVRDGEWVHFTLAPGTSAGPGKDALEIMGRPGPAAEVRVDSDDRMSARVAPGESLNWILVGHVLYELLNRDGSIGLRRHDSKAPLLSRFIDVPTFPVSQDWVVRAAFTPYPQPEPRRIASAMPGIELDEQLSGEVEFELAGHTHRLRTTGCPGSGLTVRFHDYTNGVTTATWRTLNIGLPDAGNSVILDFNRVYNDPFAFTPYATCPAPVPENILPLAVEAGERRPTQTLSEAGINTPVLVIETSPTPGVESILARFDENGLEVTHVQVAEGEALPPLAGFAAVVLFGGFEGDDLSAERRAEITELLTDVMATRLPVVGGGSAAQYLTHAAAHDTLTAGRLTFEGTPADLGRLPLAVSADIADDGLFRANISTLGSDGIGYIEIDKLADEAPAATRNESLTITWRDLVERFARLVHTNF</sequence>
<keyword evidence="2" id="KW-1185">Reference proteome</keyword>
<dbReference type="Pfam" id="PF07920">
    <property type="entry name" value="DUF1684"/>
    <property type="match status" value="1"/>
</dbReference>
<reference evidence="2" key="1">
    <citation type="journal article" date="2019" name="Int. J. Syst. Evol. Microbiol.">
        <title>The Global Catalogue of Microorganisms (GCM) 10K type strain sequencing project: providing services to taxonomists for standard genome sequencing and annotation.</title>
        <authorList>
            <consortium name="The Broad Institute Genomics Platform"/>
            <consortium name="The Broad Institute Genome Sequencing Center for Infectious Disease"/>
            <person name="Wu L."/>
            <person name="Ma J."/>
        </authorList>
    </citation>
    <scope>NUCLEOTIDE SEQUENCE [LARGE SCALE GENOMIC DNA]</scope>
    <source>
        <strain evidence="2">JCM 17808</strain>
    </source>
</reference>
<dbReference type="CDD" id="cd03128">
    <property type="entry name" value="GAT_1"/>
    <property type="match status" value="1"/>
</dbReference>